<dbReference type="EC" id="5.1.3.13" evidence="3"/>
<feature type="active site" description="Proton acceptor" evidence="1">
    <location>
        <position position="63"/>
    </location>
</feature>
<dbReference type="GO" id="GO:0005829">
    <property type="term" value="C:cytosol"/>
    <property type="evidence" value="ECO:0007669"/>
    <property type="project" value="TreeGrafter"/>
</dbReference>
<dbReference type="PANTHER" id="PTHR21047:SF2">
    <property type="entry name" value="THYMIDINE DIPHOSPHO-4-KETO-RHAMNOSE 3,5-EPIMERASE"/>
    <property type="match status" value="1"/>
</dbReference>
<proteinExistence type="inferred from homology"/>
<sequence length="182" mass="20979">MMLDIKESKIIGCYELIPRIFSDNRGRFVKTFHEEVFAQAGLETNFAEEYYSVSHKGVLRGLHFQKPPREHTKVVYCVHGEVMDVVVDLRVGSPTCGKYDIFDLNSDKANMIYIPKGLAHGFYVKSNQAILIYKVTTVYSPENDTGIRWDSVGIPWPNDNPIMSERDRMLPAFEEMQNIFTY</sequence>
<feature type="site" description="Participates in a stacking interaction with the thymidine ring of dTDP-4-oxo-6-deoxyglucose" evidence="2">
    <location>
        <position position="139"/>
    </location>
</feature>
<evidence type="ECO:0000313" key="4">
    <source>
        <dbReference type="EMBL" id="PFH01421.1"/>
    </source>
</evidence>
<evidence type="ECO:0000256" key="3">
    <source>
        <dbReference type="RuleBase" id="RU364069"/>
    </source>
</evidence>
<evidence type="ECO:0000256" key="2">
    <source>
        <dbReference type="PIRSR" id="PIRSR600888-3"/>
    </source>
</evidence>
<dbReference type="Pfam" id="PF00908">
    <property type="entry name" value="dTDP_sugar_isom"/>
    <property type="match status" value="1"/>
</dbReference>
<name>A0AB36TCZ2_ACETH</name>
<dbReference type="EMBL" id="PDBW01000001">
    <property type="protein sequence ID" value="PFH01421.1"/>
    <property type="molecule type" value="Genomic_DNA"/>
</dbReference>
<dbReference type="PANTHER" id="PTHR21047">
    <property type="entry name" value="DTDP-6-DEOXY-D-GLUCOSE-3,5 EPIMERASE"/>
    <property type="match status" value="1"/>
</dbReference>
<comment type="similarity">
    <text evidence="3">Belongs to the dTDP-4-dehydrorhamnose 3,5-epimerase family.</text>
</comment>
<dbReference type="NCBIfam" id="TIGR01221">
    <property type="entry name" value="rmlC"/>
    <property type="match status" value="1"/>
</dbReference>
<dbReference type="GO" id="GO:0008830">
    <property type="term" value="F:dTDP-4-dehydrorhamnose 3,5-epimerase activity"/>
    <property type="evidence" value="ECO:0007669"/>
    <property type="project" value="UniProtKB-UniRule"/>
</dbReference>
<dbReference type="CDD" id="cd00438">
    <property type="entry name" value="cupin_RmlC"/>
    <property type="match status" value="1"/>
</dbReference>
<comment type="function">
    <text evidence="3">Catalyzes the epimerization of the C3' and C5'positions of dTDP-6-deoxy-D-xylo-4-hexulose, forming dTDP-6-deoxy-L-lyxo-4-hexulose.</text>
</comment>
<dbReference type="InterPro" id="IPR011051">
    <property type="entry name" value="RmlC_Cupin_sf"/>
</dbReference>
<dbReference type="GO" id="GO:0019305">
    <property type="term" value="P:dTDP-rhamnose biosynthetic process"/>
    <property type="evidence" value="ECO:0007669"/>
    <property type="project" value="UniProtKB-UniRule"/>
</dbReference>
<dbReference type="Gene3D" id="2.60.120.10">
    <property type="entry name" value="Jelly Rolls"/>
    <property type="match status" value="1"/>
</dbReference>
<comment type="catalytic activity">
    <reaction evidence="3">
        <text>dTDP-4-dehydro-6-deoxy-alpha-D-glucose = dTDP-4-dehydro-beta-L-rhamnose</text>
        <dbReference type="Rhea" id="RHEA:16969"/>
        <dbReference type="ChEBI" id="CHEBI:57649"/>
        <dbReference type="ChEBI" id="CHEBI:62830"/>
        <dbReference type="EC" id="5.1.3.13"/>
    </reaction>
</comment>
<evidence type="ECO:0000313" key="5">
    <source>
        <dbReference type="Proteomes" id="UP000223596"/>
    </source>
</evidence>
<keyword evidence="3" id="KW-0413">Isomerase</keyword>
<evidence type="ECO:0000256" key="1">
    <source>
        <dbReference type="PIRSR" id="PIRSR600888-1"/>
    </source>
</evidence>
<dbReference type="Proteomes" id="UP000223596">
    <property type="component" value="Unassembled WGS sequence"/>
</dbReference>
<protein>
    <recommendedName>
        <fullName evidence="3">dTDP-4-dehydrorhamnose 3,5-epimerase</fullName>
        <ecNumber evidence="3">5.1.3.13</ecNumber>
    </recommendedName>
    <alternativeName>
        <fullName evidence="3">Thymidine diphospho-4-keto-rhamnose 3,5-epimerase</fullName>
    </alternativeName>
</protein>
<dbReference type="InterPro" id="IPR014710">
    <property type="entry name" value="RmlC-like_jellyroll"/>
</dbReference>
<dbReference type="AlphaFoldDB" id="A0AB36TCZ2"/>
<dbReference type="RefSeq" id="WP_003513025.1">
    <property type="nucleotide sequence ID" value="NZ_CP013828.1"/>
</dbReference>
<organism evidence="4 5">
    <name type="scientific">Acetivibrio thermocellus AD2</name>
    <dbReference type="NCBI Taxonomy" id="1138384"/>
    <lineage>
        <taxon>Bacteria</taxon>
        <taxon>Bacillati</taxon>
        <taxon>Bacillota</taxon>
        <taxon>Clostridia</taxon>
        <taxon>Eubacteriales</taxon>
        <taxon>Oscillospiraceae</taxon>
        <taxon>Acetivibrio</taxon>
    </lineage>
</organism>
<comment type="pathway">
    <text evidence="3">Carbohydrate biosynthesis; dTDP-L-rhamnose biosynthesis.</text>
</comment>
<comment type="subunit">
    <text evidence="3">Homodimer.</text>
</comment>
<reference evidence="4 5" key="1">
    <citation type="submission" date="2017-09" db="EMBL/GenBank/DDBJ databases">
        <title>Evaluation of Pacific Biosciences Sequencing Technology to Finishing C. thermocellum Genome Sequences.</title>
        <authorList>
            <person name="Brown S."/>
        </authorList>
    </citation>
    <scope>NUCLEOTIDE SEQUENCE [LARGE SCALE GENOMIC DNA]</scope>
    <source>
        <strain evidence="4 5">AD2</strain>
    </source>
</reference>
<feature type="active site" description="Proton donor" evidence="1">
    <location>
        <position position="133"/>
    </location>
</feature>
<comment type="caution">
    <text evidence="4">The sequence shown here is derived from an EMBL/GenBank/DDBJ whole genome shotgun (WGS) entry which is preliminary data.</text>
</comment>
<accession>A0AB36TCZ2</accession>
<dbReference type="GO" id="GO:0000271">
    <property type="term" value="P:polysaccharide biosynthetic process"/>
    <property type="evidence" value="ECO:0007669"/>
    <property type="project" value="TreeGrafter"/>
</dbReference>
<dbReference type="InterPro" id="IPR000888">
    <property type="entry name" value="RmlC-like"/>
</dbReference>
<dbReference type="SUPFAM" id="SSF51182">
    <property type="entry name" value="RmlC-like cupins"/>
    <property type="match status" value="1"/>
</dbReference>
<gene>
    <name evidence="4" type="ORF">M972_11153</name>
</gene>